<evidence type="ECO:0000256" key="3">
    <source>
        <dbReference type="ARBA" id="ARBA00023002"/>
    </source>
</evidence>
<proteinExistence type="inferred from homology"/>
<dbReference type="InterPro" id="IPR027443">
    <property type="entry name" value="IPNS-like_sf"/>
</dbReference>
<dbReference type="Pfam" id="PF05118">
    <property type="entry name" value="Asp_Arg_Hydrox"/>
    <property type="match status" value="1"/>
</dbReference>
<dbReference type="Gene3D" id="2.60.120.330">
    <property type="entry name" value="B-lactam Antibiotic, Isopenicillin N Synthase, Chain"/>
    <property type="match status" value="1"/>
</dbReference>
<dbReference type="PANTHER" id="PTHR46332">
    <property type="entry name" value="ASPARTATE BETA-HYDROXYLASE DOMAIN-CONTAINING PROTEIN 2"/>
    <property type="match status" value="1"/>
</dbReference>
<evidence type="ECO:0000256" key="1">
    <source>
        <dbReference type="ARBA" id="ARBA00007730"/>
    </source>
</evidence>
<evidence type="ECO:0000259" key="4">
    <source>
        <dbReference type="Pfam" id="PF05118"/>
    </source>
</evidence>
<feature type="domain" description="Aspartyl/asparaginy/proline hydroxylase" evidence="4">
    <location>
        <begin position="37"/>
        <end position="190"/>
    </location>
</feature>
<dbReference type="PANTHER" id="PTHR46332:SF5">
    <property type="entry name" value="ASPARTATE BETA-HYDROXYLASE DOMAIN CONTAINING 2"/>
    <property type="match status" value="1"/>
</dbReference>
<dbReference type="SUPFAM" id="SSF51197">
    <property type="entry name" value="Clavaminate synthase-like"/>
    <property type="match status" value="1"/>
</dbReference>
<dbReference type="InterPro" id="IPR051821">
    <property type="entry name" value="Asp/Asn_beta-hydroxylase"/>
</dbReference>
<dbReference type="EMBL" id="JADIKJ010000021">
    <property type="protein sequence ID" value="MFK2901983.1"/>
    <property type="molecule type" value="Genomic_DNA"/>
</dbReference>
<keyword evidence="2" id="KW-0223">Dioxygenase</keyword>
<organism evidence="5 6">
    <name type="scientific">Dyella jejuensis</name>
    <dbReference type="NCBI Taxonomy" id="1432009"/>
    <lineage>
        <taxon>Bacteria</taxon>
        <taxon>Pseudomonadati</taxon>
        <taxon>Pseudomonadota</taxon>
        <taxon>Gammaproteobacteria</taxon>
        <taxon>Lysobacterales</taxon>
        <taxon>Rhodanobacteraceae</taxon>
        <taxon>Dyella</taxon>
    </lineage>
</organism>
<dbReference type="RefSeq" id="WP_404548929.1">
    <property type="nucleotide sequence ID" value="NZ_JADIKJ010000021.1"/>
</dbReference>
<keyword evidence="3" id="KW-0560">Oxidoreductase</keyword>
<evidence type="ECO:0000313" key="6">
    <source>
        <dbReference type="Proteomes" id="UP001620461"/>
    </source>
</evidence>
<comment type="similarity">
    <text evidence="1">Belongs to the aspartyl/asparaginyl beta-hydroxylase family.</text>
</comment>
<dbReference type="Proteomes" id="UP001620461">
    <property type="component" value="Unassembled WGS sequence"/>
</dbReference>
<keyword evidence="6" id="KW-1185">Reference proteome</keyword>
<evidence type="ECO:0000256" key="2">
    <source>
        <dbReference type="ARBA" id="ARBA00022964"/>
    </source>
</evidence>
<name>A0ABW8JLI4_9GAMM</name>
<evidence type="ECO:0000313" key="5">
    <source>
        <dbReference type="EMBL" id="MFK2901983.1"/>
    </source>
</evidence>
<protein>
    <submittedName>
        <fullName evidence="5">Aspartyl/asparaginyl beta-hydroxylase domain-containing protein</fullName>
    </submittedName>
</protein>
<comment type="caution">
    <text evidence="5">The sequence shown here is derived from an EMBL/GenBank/DDBJ whole genome shotgun (WGS) entry which is preliminary data.</text>
</comment>
<accession>A0ABW8JLI4</accession>
<sequence length="255" mass="29474">MTNNALQPWFSDKGEPFHGNEPYYFNTNEFPWVAQVEARWEEIRDELLKNLEQDERILEPYLNREMATRAESWRTLGLMFWTLKSKANCQRFPVTWSILKNIPGITAASFNLLEPNTTIKPHFGNTNAIIRCHMGLIIPAQAPRCAFRVGTETRSWEPGKFLMFCDAHQHSAWNNTDGRRYIMVVDVMTPRFAKLTKAISSRVLADICQEAMYQRRAWLKRYFGSAFGQTLVSTFLRTSFKLSMYARGALGRSAG</sequence>
<reference evidence="5 6" key="1">
    <citation type="submission" date="2020-10" db="EMBL/GenBank/DDBJ databases">
        <title>Phylogeny of dyella-like bacteria.</title>
        <authorList>
            <person name="Fu J."/>
        </authorList>
    </citation>
    <scope>NUCLEOTIDE SEQUENCE [LARGE SCALE GENOMIC DNA]</scope>
    <source>
        <strain evidence="5 6">JP1</strain>
    </source>
</reference>
<dbReference type="InterPro" id="IPR007803">
    <property type="entry name" value="Asp/Arg/Pro-Hydrxlase"/>
</dbReference>
<gene>
    <name evidence="5" type="ORF">ISP15_16715</name>
</gene>